<accession>A0A392VWD4</accession>
<dbReference type="GO" id="GO:0003964">
    <property type="term" value="F:RNA-directed DNA polymerase activity"/>
    <property type="evidence" value="ECO:0007669"/>
    <property type="project" value="UniProtKB-KW"/>
</dbReference>
<evidence type="ECO:0000313" key="1">
    <source>
        <dbReference type="EMBL" id="MCI92708.1"/>
    </source>
</evidence>
<protein>
    <submittedName>
        <fullName evidence="1">RNA-directed DNA polymerase (Reverse transcriptase)</fullName>
    </submittedName>
</protein>
<dbReference type="EMBL" id="LXQA011308063">
    <property type="protein sequence ID" value="MCI92708.1"/>
    <property type="molecule type" value="Genomic_DNA"/>
</dbReference>
<feature type="non-terminal residue" evidence="1">
    <location>
        <position position="53"/>
    </location>
</feature>
<keyword evidence="1" id="KW-0695">RNA-directed DNA polymerase</keyword>
<keyword evidence="2" id="KW-1185">Reference proteome</keyword>
<name>A0A392VWD4_9FABA</name>
<organism evidence="1 2">
    <name type="scientific">Trifolium medium</name>
    <dbReference type="NCBI Taxonomy" id="97028"/>
    <lineage>
        <taxon>Eukaryota</taxon>
        <taxon>Viridiplantae</taxon>
        <taxon>Streptophyta</taxon>
        <taxon>Embryophyta</taxon>
        <taxon>Tracheophyta</taxon>
        <taxon>Spermatophyta</taxon>
        <taxon>Magnoliopsida</taxon>
        <taxon>eudicotyledons</taxon>
        <taxon>Gunneridae</taxon>
        <taxon>Pentapetalae</taxon>
        <taxon>rosids</taxon>
        <taxon>fabids</taxon>
        <taxon>Fabales</taxon>
        <taxon>Fabaceae</taxon>
        <taxon>Papilionoideae</taxon>
        <taxon>50 kb inversion clade</taxon>
        <taxon>NPAAA clade</taxon>
        <taxon>Hologalegina</taxon>
        <taxon>IRL clade</taxon>
        <taxon>Trifolieae</taxon>
        <taxon>Trifolium</taxon>
    </lineage>
</organism>
<proteinExistence type="predicted"/>
<keyword evidence="1" id="KW-0548">Nucleotidyltransferase</keyword>
<sequence>MLFKVNFEKAYDSVYWGYLGAVMGRMGFPTLCRKWITECVSTATAFVLVNGSP</sequence>
<evidence type="ECO:0000313" key="2">
    <source>
        <dbReference type="Proteomes" id="UP000265520"/>
    </source>
</evidence>
<comment type="caution">
    <text evidence="1">The sequence shown here is derived from an EMBL/GenBank/DDBJ whole genome shotgun (WGS) entry which is preliminary data.</text>
</comment>
<dbReference type="AlphaFoldDB" id="A0A392VWD4"/>
<keyword evidence="1" id="KW-0808">Transferase</keyword>
<dbReference type="Proteomes" id="UP000265520">
    <property type="component" value="Unassembled WGS sequence"/>
</dbReference>
<reference evidence="1 2" key="1">
    <citation type="journal article" date="2018" name="Front. Plant Sci.">
        <title>Red Clover (Trifolium pratense) and Zigzag Clover (T. medium) - A Picture of Genomic Similarities and Differences.</title>
        <authorList>
            <person name="Dluhosova J."/>
            <person name="Istvanek J."/>
            <person name="Nedelnik J."/>
            <person name="Repkova J."/>
        </authorList>
    </citation>
    <scope>NUCLEOTIDE SEQUENCE [LARGE SCALE GENOMIC DNA]</scope>
    <source>
        <strain evidence="2">cv. 10/8</strain>
        <tissue evidence="1">Leaf</tissue>
    </source>
</reference>